<feature type="transmembrane region" description="Helical" evidence="8">
    <location>
        <begin position="63"/>
        <end position="83"/>
    </location>
</feature>
<evidence type="ECO:0000313" key="9">
    <source>
        <dbReference type="EMBL" id="AZG35932.1"/>
    </source>
</evidence>
<feature type="transmembrane region" description="Helical" evidence="8">
    <location>
        <begin position="95"/>
        <end position="117"/>
    </location>
</feature>
<keyword evidence="3" id="KW-0813">Transport</keyword>
<keyword evidence="6 8" id="KW-1133">Transmembrane helix</keyword>
<sequence length="308" mass="33379">MTIVSIIFPLIFMVALGYVLTRAGFFNREHIAGISKFTFYVSIPAFLFINMLAAPLAQSIDPFALLAFYLPVLLVFAIGYRINRHFSPVALQGRDASAVFALGASYSNTVLVGLPIITAALGEAMIGQVFMIITFHSATLFALTFILAARAQCQGFSWRRFARSMALNPVVMSIGLGILANALNLNLGEQLNDGLALLAKPALACALFVLGANLSFYRIGEHWRLALMASSLKIILLPALVYMMAHFVFQLAVQNTAMLVLLSASPLGVNAYLIATELKQHESTLGSTVVLSTLLSVLSFSLWLTLLL</sequence>
<feature type="transmembrane region" description="Helical" evidence="8">
    <location>
        <begin position="195"/>
        <end position="216"/>
    </location>
</feature>
<proteinExistence type="inferred from homology"/>
<keyword evidence="4" id="KW-1003">Cell membrane</keyword>
<feature type="transmembrane region" description="Helical" evidence="8">
    <location>
        <begin position="161"/>
        <end position="183"/>
    </location>
</feature>
<keyword evidence="7 8" id="KW-0472">Membrane</keyword>
<dbReference type="InterPro" id="IPR038770">
    <property type="entry name" value="Na+/solute_symporter_sf"/>
</dbReference>
<evidence type="ECO:0000313" key="11">
    <source>
        <dbReference type="Proteomes" id="UP000273778"/>
    </source>
</evidence>
<dbReference type="Proteomes" id="UP000278855">
    <property type="component" value="Unassembled WGS sequence"/>
</dbReference>
<evidence type="ECO:0000256" key="2">
    <source>
        <dbReference type="ARBA" id="ARBA00010145"/>
    </source>
</evidence>
<name>A0A3N4DI26_9GAMM</name>
<feature type="transmembrane region" description="Helical" evidence="8">
    <location>
        <begin position="251"/>
        <end position="273"/>
    </location>
</feature>
<dbReference type="RefSeq" id="WP_124013866.1">
    <property type="nucleotide sequence ID" value="NZ_CP034073.1"/>
</dbReference>
<gene>
    <name evidence="10" type="ORF">EGC77_18480</name>
    <name evidence="9" type="ORF">EGC80_14280</name>
</gene>
<feature type="transmembrane region" description="Helical" evidence="8">
    <location>
        <begin position="129"/>
        <end position="149"/>
    </location>
</feature>
<dbReference type="EMBL" id="RKKB01000016">
    <property type="protein sequence ID" value="RPA23538.1"/>
    <property type="molecule type" value="Genomic_DNA"/>
</dbReference>
<keyword evidence="5 8" id="KW-0812">Transmembrane</keyword>
<reference evidence="12" key="2">
    <citation type="submission" date="2018-11" db="EMBL/GenBank/DDBJ databases">
        <title>Shewanella sp. R106.</title>
        <authorList>
            <person name="Hwang Y.J."/>
            <person name="Hwang C.Y."/>
        </authorList>
    </citation>
    <scope>NUCLEOTIDE SEQUENCE [LARGE SCALE GENOMIC DNA]</scope>
    <source>
        <strain evidence="12">R106</strain>
    </source>
</reference>
<dbReference type="PANTHER" id="PTHR36838">
    <property type="entry name" value="AUXIN EFFLUX CARRIER FAMILY PROTEIN"/>
    <property type="match status" value="1"/>
</dbReference>
<feature type="transmembrane region" description="Helical" evidence="8">
    <location>
        <begin position="285"/>
        <end position="306"/>
    </location>
</feature>
<feature type="transmembrane region" description="Helical" evidence="8">
    <location>
        <begin position="6"/>
        <end position="25"/>
    </location>
</feature>
<evidence type="ECO:0000256" key="8">
    <source>
        <dbReference type="SAM" id="Phobius"/>
    </source>
</evidence>
<reference evidence="9 11" key="1">
    <citation type="submission" date="2018-11" db="EMBL/GenBank/DDBJ databases">
        <title>Shewanella sp. M2.</title>
        <authorList>
            <person name="Hwang Y.J."/>
            <person name="Hwang C.Y."/>
        </authorList>
    </citation>
    <scope>NUCLEOTIDE SEQUENCE [LARGE SCALE GENOMIC DNA]</scope>
    <source>
        <strain evidence="9 11">M2</strain>
    </source>
</reference>
<comment type="similarity">
    <text evidence="2">Belongs to the auxin efflux carrier (TC 2.A.69) family.</text>
</comment>
<dbReference type="EMBL" id="CP034073">
    <property type="protein sequence ID" value="AZG35932.1"/>
    <property type="molecule type" value="Genomic_DNA"/>
</dbReference>
<feature type="transmembrane region" description="Helical" evidence="8">
    <location>
        <begin position="223"/>
        <end position="245"/>
    </location>
</feature>
<evidence type="ECO:0000256" key="1">
    <source>
        <dbReference type="ARBA" id="ARBA00004651"/>
    </source>
</evidence>
<feature type="transmembrane region" description="Helical" evidence="8">
    <location>
        <begin position="37"/>
        <end position="57"/>
    </location>
</feature>
<dbReference type="AlphaFoldDB" id="A0A3N4DI26"/>
<dbReference type="OrthoDB" id="5870554at2"/>
<evidence type="ECO:0000313" key="12">
    <source>
        <dbReference type="Proteomes" id="UP000278855"/>
    </source>
</evidence>
<evidence type="ECO:0000256" key="6">
    <source>
        <dbReference type="ARBA" id="ARBA00022989"/>
    </source>
</evidence>
<accession>A0A3N4DI26</accession>
<evidence type="ECO:0000256" key="3">
    <source>
        <dbReference type="ARBA" id="ARBA00022448"/>
    </source>
</evidence>
<comment type="subcellular location">
    <subcellularLocation>
        <location evidence="1">Cell membrane</location>
        <topology evidence="1">Multi-pass membrane protein</topology>
    </subcellularLocation>
</comment>
<keyword evidence="11" id="KW-1185">Reference proteome</keyword>
<evidence type="ECO:0000256" key="7">
    <source>
        <dbReference type="ARBA" id="ARBA00023136"/>
    </source>
</evidence>
<evidence type="ECO:0000256" key="5">
    <source>
        <dbReference type="ARBA" id="ARBA00022692"/>
    </source>
</evidence>
<evidence type="ECO:0000256" key="4">
    <source>
        <dbReference type="ARBA" id="ARBA00022475"/>
    </source>
</evidence>
<evidence type="ECO:0000313" key="10">
    <source>
        <dbReference type="EMBL" id="RPA23538.1"/>
    </source>
</evidence>
<dbReference type="Gene3D" id="1.20.1530.20">
    <property type="match status" value="1"/>
</dbReference>
<protein>
    <submittedName>
        <fullName evidence="10">AEC family transporter</fullName>
    </submittedName>
</protein>
<dbReference type="KEGG" id="spsr:EGC80_14280"/>
<dbReference type="Pfam" id="PF03547">
    <property type="entry name" value="Mem_trans"/>
    <property type="match status" value="2"/>
</dbReference>
<dbReference type="Proteomes" id="UP000273778">
    <property type="component" value="Chromosome"/>
</dbReference>
<dbReference type="PANTHER" id="PTHR36838:SF3">
    <property type="entry name" value="TRANSPORTER AUXIN EFFLUX CARRIER EC FAMILY"/>
    <property type="match status" value="1"/>
</dbReference>
<reference evidence="10" key="3">
    <citation type="submission" date="2018-11" db="EMBL/GenBank/DDBJ databases">
        <authorList>
            <person name="Hwang Y.J."/>
            <person name="Hwang C.Y."/>
        </authorList>
    </citation>
    <scope>NUCLEOTIDE SEQUENCE</scope>
    <source>
        <strain evidence="10">R106</strain>
    </source>
</reference>
<dbReference type="GO" id="GO:0005886">
    <property type="term" value="C:plasma membrane"/>
    <property type="evidence" value="ECO:0007669"/>
    <property type="project" value="UniProtKB-SubCell"/>
</dbReference>
<dbReference type="InterPro" id="IPR004776">
    <property type="entry name" value="Mem_transp_PIN-like"/>
</dbReference>
<dbReference type="GO" id="GO:0055085">
    <property type="term" value="P:transmembrane transport"/>
    <property type="evidence" value="ECO:0007669"/>
    <property type="project" value="InterPro"/>
</dbReference>
<organism evidence="10 12">
    <name type="scientific">Shewanella psychromarinicola</name>
    <dbReference type="NCBI Taxonomy" id="2487742"/>
    <lineage>
        <taxon>Bacteria</taxon>
        <taxon>Pseudomonadati</taxon>
        <taxon>Pseudomonadota</taxon>
        <taxon>Gammaproteobacteria</taxon>
        <taxon>Alteromonadales</taxon>
        <taxon>Shewanellaceae</taxon>
        <taxon>Shewanella</taxon>
    </lineage>
</organism>